<dbReference type="InterPro" id="IPR016181">
    <property type="entry name" value="Acyl_CoA_acyltransferase"/>
</dbReference>
<protein>
    <submittedName>
        <fullName evidence="2">GCN5 family acetyltransferase</fullName>
    </submittedName>
</protein>
<feature type="domain" description="N-acetyltransferase" evidence="1">
    <location>
        <begin position="147"/>
        <end position="308"/>
    </location>
</feature>
<name>A0A0N1N3W4_9HYPH</name>
<evidence type="ECO:0000313" key="3">
    <source>
        <dbReference type="Proteomes" id="UP000037822"/>
    </source>
</evidence>
<dbReference type="SUPFAM" id="SSF55729">
    <property type="entry name" value="Acyl-CoA N-acyltransferases (Nat)"/>
    <property type="match status" value="1"/>
</dbReference>
<comment type="caution">
    <text evidence="2">The sequence shown here is derived from an EMBL/GenBank/DDBJ whole genome shotgun (WGS) entry which is preliminary data.</text>
</comment>
<dbReference type="Gene3D" id="3.40.630.30">
    <property type="match status" value="1"/>
</dbReference>
<dbReference type="Pfam" id="PF00583">
    <property type="entry name" value="Acetyltransf_1"/>
    <property type="match status" value="1"/>
</dbReference>
<dbReference type="AlphaFoldDB" id="A0A0N1N3W4"/>
<dbReference type="Proteomes" id="UP000037822">
    <property type="component" value="Unassembled WGS sequence"/>
</dbReference>
<dbReference type="InterPro" id="IPR000182">
    <property type="entry name" value="GNAT_dom"/>
</dbReference>
<proteinExistence type="predicted"/>
<dbReference type="EMBL" id="LGSZ01000031">
    <property type="protein sequence ID" value="KPH81285.1"/>
    <property type="molecule type" value="Genomic_DNA"/>
</dbReference>
<keyword evidence="3" id="KW-1185">Reference proteome</keyword>
<dbReference type="GO" id="GO:0016747">
    <property type="term" value="F:acyltransferase activity, transferring groups other than amino-acyl groups"/>
    <property type="evidence" value="ECO:0007669"/>
    <property type="project" value="InterPro"/>
</dbReference>
<sequence length="511" mass="56645">MSAPKYLIDTNVFIGLEDHAEVVPVFAALQQEAARYGVGICVHAASVDDIQRDKDVARRRVSLSKIQKFPVIARVIGLDKVTLEARYGALRKPNDIVDATLLHALDIGVVDFLVTQDQGLHDRALRASAALASRVLHVADAVSLLRSTYATVNVSLPAVREVDAHTIPIDDPIFASLRADYPLFDAWWRDKCVRPMRKCWVVLDEGRIAGLVVRKDEGPSDTDARLPGGKILKVCTFKVRTESRGVKLGELLLKQVLWYAQSNKHDVVYLTTYSSQTTLIGLLEYYGFAYTYDKPNGERVYEKALPREKLEVTDGGSLFDLARLNYPRFAAGAGVDAYAIPIKEDFHRVLFPELFEQSQMNLFPTSADIGLHRPGNTIRKVYLCRAQAWIAKPGALLFFYKGKAALPPSQAITTVGVFEEMTLARSTEDLRRLAGGRSVYTDAQLTRMDASADRPVKVINFLLAGHFEPPVGLAALKRDKVFAGHPPQSIMHLEPHQLASVLKQVDLGFAV</sequence>
<keyword evidence="2" id="KW-0808">Transferase</keyword>
<organism evidence="2 3">
    <name type="scientific">Bosea vaviloviae</name>
    <dbReference type="NCBI Taxonomy" id="1526658"/>
    <lineage>
        <taxon>Bacteria</taxon>
        <taxon>Pseudomonadati</taxon>
        <taxon>Pseudomonadota</taxon>
        <taxon>Alphaproteobacteria</taxon>
        <taxon>Hyphomicrobiales</taxon>
        <taxon>Boseaceae</taxon>
        <taxon>Bosea</taxon>
    </lineage>
</organism>
<evidence type="ECO:0000313" key="2">
    <source>
        <dbReference type="EMBL" id="KPH81285.1"/>
    </source>
</evidence>
<dbReference type="OrthoDB" id="9773249at2"/>
<gene>
    <name evidence="2" type="ORF">AE618_09730</name>
</gene>
<reference evidence="2 3" key="1">
    <citation type="submission" date="2015-07" db="EMBL/GenBank/DDBJ databases">
        <title>Whole genome sequencing of Bosea vaviloviae isolated from cave pool.</title>
        <authorList>
            <person name="Tan N.E.H."/>
            <person name="Lee Y.P."/>
            <person name="Gan H.M."/>
            <person name="Barton H."/>
            <person name="Savka M.A."/>
        </authorList>
    </citation>
    <scope>NUCLEOTIDE SEQUENCE [LARGE SCALE GENOMIC DNA]</scope>
    <source>
        <strain evidence="2 3">SD260</strain>
    </source>
</reference>
<dbReference type="PROSITE" id="PS51186">
    <property type="entry name" value="GNAT"/>
    <property type="match status" value="1"/>
</dbReference>
<accession>A0A0N1N3W4</accession>
<evidence type="ECO:0000259" key="1">
    <source>
        <dbReference type="PROSITE" id="PS51186"/>
    </source>
</evidence>
<dbReference type="RefSeq" id="WP_054208842.1">
    <property type="nucleotide sequence ID" value="NZ_LGSZ01000031.1"/>
</dbReference>
<dbReference type="PATRIC" id="fig|1526658.3.peg.5439"/>